<dbReference type="PANTHER" id="PTHR32251:SF15">
    <property type="entry name" value="3-OXO-5-ALPHA-STEROID 4-DEHYDROGENASE (DUF1295)"/>
    <property type="match status" value="1"/>
</dbReference>
<dbReference type="Gene3D" id="1.20.120.1630">
    <property type="match status" value="1"/>
</dbReference>
<dbReference type="EMBL" id="GL349440">
    <property type="protein sequence ID" value="KNC56164.1"/>
    <property type="molecule type" value="Genomic_DNA"/>
</dbReference>
<dbReference type="Pfam" id="PF06966">
    <property type="entry name" value="DUF1295"/>
    <property type="match status" value="1"/>
</dbReference>
<feature type="transmembrane region" description="Helical" evidence="1">
    <location>
        <begin position="107"/>
        <end position="130"/>
    </location>
</feature>
<dbReference type="AlphaFoldDB" id="A0A0L0DV44"/>
<feature type="transmembrane region" description="Helical" evidence="1">
    <location>
        <begin position="42"/>
        <end position="62"/>
    </location>
</feature>
<keyword evidence="3" id="KW-1185">Reference proteome</keyword>
<dbReference type="OrthoDB" id="201504at2759"/>
<dbReference type="InterPro" id="IPR010721">
    <property type="entry name" value="UstE-like"/>
</dbReference>
<evidence type="ECO:0000313" key="3">
    <source>
        <dbReference type="Proteomes" id="UP000054408"/>
    </source>
</evidence>
<keyword evidence="1" id="KW-1133">Transmembrane helix</keyword>
<keyword evidence="1" id="KW-0812">Transmembrane</keyword>
<gene>
    <name evidence="2" type="ORF">AMSG_02181</name>
</gene>
<keyword evidence="1" id="KW-0472">Membrane</keyword>
<feature type="transmembrane region" description="Helical" evidence="1">
    <location>
        <begin position="216"/>
        <end position="236"/>
    </location>
</feature>
<reference evidence="2 3" key="1">
    <citation type="submission" date="2010-05" db="EMBL/GenBank/DDBJ databases">
        <title>The Genome Sequence of Thecamonas trahens ATCC 50062.</title>
        <authorList>
            <consortium name="The Broad Institute Genome Sequencing Platform"/>
            <person name="Russ C."/>
            <person name="Cuomo C."/>
            <person name="Shea T."/>
            <person name="Young S.K."/>
            <person name="Zeng Q."/>
            <person name="Koehrsen M."/>
            <person name="Haas B."/>
            <person name="Borodovsky M."/>
            <person name="Guigo R."/>
            <person name="Alvarado L."/>
            <person name="Berlin A."/>
            <person name="Bochicchio J."/>
            <person name="Borenstein D."/>
            <person name="Chapman S."/>
            <person name="Chen Z."/>
            <person name="Freedman E."/>
            <person name="Gellesch M."/>
            <person name="Goldberg J."/>
            <person name="Griggs A."/>
            <person name="Gujja S."/>
            <person name="Heilman E."/>
            <person name="Heiman D."/>
            <person name="Hepburn T."/>
            <person name="Howarth C."/>
            <person name="Jen D."/>
            <person name="Larson L."/>
            <person name="Mehta T."/>
            <person name="Park D."/>
            <person name="Pearson M."/>
            <person name="Roberts A."/>
            <person name="Saif S."/>
            <person name="Shenoy N."/>
            <person name="Sisk P."/>
            <person name="Stolte C."/>
            <person name="Sykes S."/>
            <person name="Thomson T."/>
            <person name="Walk T."/>
            <person name="White J."/>
            <person name="Yandava C."/>
            <person name="Burger G."/>
            <person name="Gray M.W."/>
            <person name="Holland P.W.H."/>
            <person name="King N."/>
            <person name="Lang F.B.F."/>
            <person name="Roger A.J."/>
            <person name="Ruiz-Trillo I."/>
            <person name="Lander E."/>
            <person name="Nusbaum C."/>
        </authorList>
    </citation>
    <scope>NUCLEOTIDE SEQUENCE [LARGE SCALE GENOMIC DNA]</scope>
    <source>
        <strain evidence="2 3">ATCC 50062</strain>
    </source>
</reference>
<name>A0A0L0DV44_THETB</name>
<feature type="transmembrane region" description="Helical" evidence="1">
    <location>
        <begin position="12"/>
        <end position="30"/>
    </location>
</feature>
<dbReference type="Proteomes" id="UP000054408">
    <property type="component" value="Unassembled WGS sequence"/>
</dbReference>
<dbReference type="Gene3D" id="3.20.20.80">
    <property type="entry name" value="Glycosidases"/>
    <property type="match status" value="1"/>
</dbReference>
<feature type="transmembrane region" description="Helical" evidence="1">
    <location>
        <begin position="142"/>
        <end position="158"/>
    </location>
</feature>
<evidence type="ECO:0000313" key="2">
    <source>
        <dbReference type="EMBL" id="KNC56164.1"/>
    </source>
</evidence>
<dbReference type="eggNOG" id="KOG4650">
    <property type="taxonomic scope" value="Eukaryota"/>
</dbReference>
<dbReference type="RefSeq" id="XP_013761200.1">
    <property type="nucleotide sequence ID" value="XM_013905746.1"/>
</dbReference>
<evidence type="ECO:0000256" key="1">
    <source>
        <dbReference type="SAM" id="Phobius"/>
    </source>
</evidence>
<organism evidence="2 3">
    <name type="scientific">Thecamonas trahens ATCC 50062</name>
    <dbReference type="NCBI Taxonomy" id="461836"/>
    <lineage>
        <taxon>Eukaryota</taxon>
        <taxon>Apusozoa</taxon>
        <taxon>Apusomonadida</taxon>
        <taxon>Apusomonadidae</taxon>
        <taxon>Thecamonas</taxon>
    </lineage>
</organism>
<sequence length="616" mass="67130">MSEEVFSFDSYNLFLCALVTWCLQMTGFAVAYTCQFDKITDLLGATNFLLLQLMLLFINASYSTRQVVTAILISAWALRLSGYLFLRILTIGEDKRFEDRRDFLPFLGFWTFQAIWVFVVSLPATFIAGIDDSDVSVKWWDAVAWIAFVIGLVIEAVADQQKFAFRNNSANKGKFCDVGLWSISRHPNYFGEILLWWAMFASGASVYHVSPGTWSAVLSPIIITTLLLFVSGLPLLEKGSDERYGHTHGYAAYKKRTPILIPFPPPLYNGCSPGLKALCCCEWSWYAADMELGTVTSSTSLTSDAENGNAGAGGYSASYESIKSDWSESEWKSQLQAAAVAGITHLLHDCNAGNEALDDDRLALLARVAGWARELGLEYHVWYLILLCNRPEVLEDSDRAGWYAIARDGSSARHAPPHAAWCHFLCPSAPDAVEFVLGHVEALALVPGAAGVHLDYIRTPSNRGDASNDAINYCYCSRCGGPDGAAAAVQSIVARAADALAVQNRLLTAAVYPMHADAAATVNQRWPLFPLAAVLPMAYPTYHGKTNAWIADVADDARAVVDASVAVIPGLLCEAFASASELRSVLALLDSHLGPSDGIAFFTLDTYLALLTSEKS</sequence>
<feature type="transmembrane region" description="Helical" evidence="1">
    <location>
        <begin position="68"/>
        <end position="86"/>
    </location>
</feature>
<accession>A0A0L0DV44</accession>
<evidence type="ECO:0008006" key="4">
    <source>
        <dbReference type="Google" id="ProtNLM"/>
    </source>
</evidence>
<protein>
    <recommendedName>
        <fullName evidence="4">Steroid 5-alpha reductase C-terminal domain-containing protein</fullName>
    </recommendedName>
</protein>
<proteinExistence type="predicted"/>
<dbReference type="GeneID" id="25561879"/>
<dbReference type="GO" id="GO:0016020">
    <property type="term" value="C:membrane"/>
    <property type="evidence" value="ECO:0007669"/>
    <property type="project" value="TreeGrafter"/>
</dbReference>
<dbReference type="PANTHER" id="PTHR32251">
    <property type="entry name" value="3-OXO-5-ALPHA-STEROID 4-DEHYDROGENASE"/>
    <property type="match status" value="1"/>
</dbReference>